<gene>
    <name evidence="2" type="ORF">PAC_03748</name>
</gene>
<protein>
    <submittedName>
        <fullName evidence="2">Uncharacterized protein</fullName>
    </submittedName>
</protein>
<proteinExistence type="predicted"/>
<evidence type="ECO:0000256" key="1">
    <source>
        <dbReference type="SAM" id="MobiDB-lite"/>
    </source>
</evidence>
<feature type="compositionally biased region" description="Acidic residues" evidence="1">
    <location>
        <begin position="65"/>
        <end position="76"/>
    </location>
</feature>
<name>A0A1L7WM87_9HELO</name>
<dbReference type="AlphaFoldDB" id="A0A1L7WM87"/>
<keyword evidence="3" id="KW-1185">Reference proteome</keyword>
<evidence type="ECO:0000313" key="2">
    <source>
        <dbReference type="EMBL" id="CZR53866.1"/>
    </source>
</evidence>
<organism evidence="2 3">
    <name type="scientific">Phialocephala subalpina</name>
    <dbReference type="NCBI Taxonomy" id="576137"/>
    <lineage>
        <taxon>Eukaryota</taxon>
        <taxon>Fungi</taxon>
        <taxon>Dikarya</taxon>
        <taxon>Ascomycota</taxon>
        <taxon>Pezizomycotina</taxon>
        <taxon>Leotiomycetes</taxon>
        <taxon>Helotiales</taxon>
        <taxon>Mollisiaceae</taxon>
        <taxon>Phialocephala</taxon>
        <taxon>Phialocephala fortinii species complex</taxon>
    </lineage>
</organism>
<accession>A0A1L7WM87</accession>
<feature type="compositionally biased region" description="Basic and acidic residues" evidence="1">
    <location>
        <begin position="35"/>
        <end position="44"/>
    </location>
</feature>
<sequence>MLTLPGQRIWLNFYRIRRENMPEGSQLQRWSSSEWDNHTGREDRGEEDVEGDQRYDYAEARGLDAEESITELEDEEASGRGDEAGRRYLE</sequence>
<dbReference type="EMBL" id="FJOG01000004">
    <property type="protein sequence ID" value="CZR53866.1"/>
    <property type="molecule type" value="Genomic_DNA"/>
</dbReference>
<feature type="region of interest" description="Disordered" evidence="1">
    <location>
        <begin position="22"/>
        <end position="90"/>
    </location>
</feature>
<reference evidence="2 3" key="1">
    <citation type="submission" date="2016-03" db="EMBL/GenBank/DDBJ databases">
        <authorList>
            <person name="Ploux O."/>
        </authorList>
    </citation>
    <scope>NUCLEOTIDE SEQUENCE [LARGE SCALE GENOMIC DNA]</scope>
    <source>
        <strain evidence="2 3">UAMH 11012</strain>
    </source>
</reference>
<feature type="compositionally biased region" description="Polar residues" evidence="1">
    <location>
        <begin position="23"/>
        <end position="34"/>
    </location>
</feature>
<feature type="compositionally biased region" description="Basic and acidic residues" evidence="1">
    <location>
        <begin position="51"/>
        <end position="64"/>
    </location>
</feature>
<feature type="compositionally biased region" description="Basic and acidic residues" evidence="1">
    <location>
        <begin position="77"/>
        <end position="90"/>
    </location>
</feature>
<dbReference type="Proteomes" id="UP000184330">
    <property type="component" value="Unassembled WGS sequence"/>
</dbReference>
<evidence type="ECO:0000313" key="3">
    <source>
        <dbReference type="Proteomes" id="UP000184330"/>
    </source>
</evidence>